<gene>
    <name evidence="1" type="ORF">OH76DRAFT_1406730</name>
</gene>
<dbReference type="Proteomes" id="UP000256964">
    <property type="component" value="Unassembled WGS sequence"/>
</dbReference>
<reference evidence="1 2" key="1">
    <citation type="journal article" date="2018" name="Biotechnol. Biofuels">
        <title>Integrative visual omics of the white-rot fungus Polyporus brumalis exposes the biotechnological potential of its oxidative enzymes for delignifying raw plant biomass.</title>
        <authorList>
            <person name="Miyauchi S."/>
            <person name="Rancon A."/>
            <person name="Drula E."/>
            <person name="Hage H."/>
            <person name="Chaduli D."/>
            <person name="Favel A."/>
            <person name="Grisel S."/>
            <person name="Henrissat B."/>
            <person name="Herpoel-Gimbert I."/>
            <person name="Ruiz-Duenas F.J."/>
            <person name="Chevret D."/>
            <person name="Hainaut M."/>
            <person name="Lin J."/>
            <person name="Wang M."/>
            <person name="Pangilinan J."/>
            <person name="Lipzen A."/>
            <person name="Lesage-Meessen L."/>
            <person name="Navarro D."/>
            <person name="Riley R."/>
            <person name="Grigoriev I.V."/>
            <person name="Zhou S."/>
            <person name="Raouche S."/>
            <person name="Rosso M.N."/>
        </authorList>
    </citation>
    <scope>NUCLEOTIDE SEQUENCE [LARGE SCALE GENOMIC DNA]</scope>
    <source>
        <strain evidence="1 2">BRFM 1820</strain>
    </source>
</reference>
<proteinExistence type="predicted"/>
<protein>
    <submittedName>
        <fullName evidence="1">Uncharacterized protein</fullName>
    </submittedName>
</protein>
<accession>A0A371D2A1</accession>
<dbReference type="AlphaFoldDB" id="A0A371D2A1"/>
<name>A0A371D2A1_9APHY</name>
<dbReference type="EMBL" id="KZ857425">
    <property type="protein sequence ID" value="RDX46652.1"/>
    <property type="molecule type" value="Genomic_DNA"/>
</dbReference>
<evidence type="ECO:0000313" key="2">
    <source>
        <dbReference type="Proteomes" id="UP000256964"/>
    </source>
</evidence>
<sequence length="59" mass="6276">MSLSGYKVLLVGALPGPLVASRISTPRSMAGSLFQNSYYVANIINAILYGQSIPFSIDL</sequence>
<keyword evidence="2" id="KW-1185">Reference proteome</keyword>
<organism evidence="1 2">
    <name type="scientific">Lentinus brumalis</name>
    <dbReference type="NCBI Taxonomy" id="2498619"/>
    <lineage>
        <taxon>Eukaryota</taxon>
        <taxon>Fungi</taxon>
        <taxon>Dikarya</taxon>
        <taxon>Basidiomycota</taxon>
        <taxon>Agaricomycotina</taxon>
        <taxon>Agaricomycetes</taxon>
        <taxon>Polyporales</taxon>
        <taxon>Polyporaceae</taxon>
        <taxon>Lentinus</taxon>
    </lineage>
</organism>
<evidence type="ECO:0000313" key="1">
    <source>
        <dbReference type="EMBL" id="RDX46652.1"/>
    </source>
</evidence>